<accession>A0ABR8EV54</accession>
<reference evidence="1 2" key="1">
    <citation type="journal article" date="2020" name="ISME J.">
        <title>Comparative genomics reveals insights into cyanobacterial evolution and habitat adaptation.</title>
        <authorList>
            <person name="Chen M.Y."/>
            <person name="Teng W.K."/>
            <person name="Zhao L."/>
            <person name="Hu C.X."/>
            <person name="Zhou Y.K."/>
            <person name="Han B.P."/>
            <person name="Song L.R."/>
            <person name="Shu W.S."/>
        </authorList>
    </citation>
    <scope>NUCLEOTIDE SEQUENCE [LARGE SCALE GENOMIC DNA]</scope>
    <source>
        <strain evidence="1 2">FACHB-391</strain>
    </source>
</reference>
<evidence type="ECO:0000313" key="2">
    <source>
        <dbReference type="Proteomes" id="UP000604661"/>
    </source>
</evidence>
<gene>
    <name evidence="1" type="ORF">H6G95_11730</name>
</gene>
<dbReference type="EMBL" id="JACJTE010000009">
    <property type="protein sequence ID" value="MBD2561276.1"/>
    <property type="molecule type" value="Genomic_DNA"/>
</dbReference>
<proteinExistence type="predicted"/>
<sequence length="150" mass="17178">MAQMFETVIKFFEEDNWLFEKLEGESALGMGFQGDNGEWSCYALVREEQKQFIFYSVSPLETPKEKRFQVAEFLTRANYGMMVGNFELDFADGEVRYKTSVEAEVTNLNSALIKTMVYTNLRMMDKYLPVLMSVIDGDLSPTEAIAQVEG</sequence>
<dbReference type="Pfam" id="PF10722">
    <property type="entry name" value="YbjN"/>
    <property type="match status" value="1"/>
</dbReference>
<name>A0ABR8EV54_NOSLI</name>
<organism evidence="1 2">
    <name type="scientific">Nostoc linckia FACHB-391</name>
    <dbReference type="NCBI Taxonomy" id="2692906"/>
    <lineage>
        <taxon>Bacteria</taxon>
        <taxon>Bacillati</taxon>
        <taxon>Cyanobacteriota</taxon>
        <taxon>Cyanophyceae</taxon>
        <taxon>Nostocales</taxon>
        <taxon>Nostocaceae</taxon>
        <taxon>Nostoc</taxon>
    </lineage>
</organism>
<protein>
    <submittedName>
        <fullName evidence="1">YbjN domain-containing protein</fullName>
    </submittedName>
</protein>
<dbReference type="InterPro" id="IPR019660">
    <property type="entry name" value="Put_sensory_transdc_reg_YbjN"/>
</dbReference>
<comment type="caution">
    <text evidence="1">The sequence shown here is derived from an EMBL/GenBank/DDBJ whole genome shotgun (WGS) entry which is preliminary data.</text>
</comment>
<evidence type="ECO:0000313" key="1">
    <source>
        <dbReference type="EMBL" id="MBD2561276.1"/>
    </source>
</evidence>
<dbReference type="Proteomes" id="UP000604661">
    <property type="component" value="Unassembled WGS sequence"/>
</dbReference>
<dbReference type="RefSeq" id="WP_190892288.1">
    <property type="nucleotide sequence ID" value="NZ_JACJTE010000009.1"/>
</dbReference>
<keyword evidence="2" id="KW-1185">Reference proteome</keyword>